<sequence>MPIPLPSRTVTPRGFARFALATLAAVAALASAAGSAEAALRLPPGVRCVESGPYAVVAAPPADGKGGDTIIARKPTDRDTLCSTRLGPDDIAIAGPADGVRLLGAARGFVIVDDMAPTAPNTLTIRDIATGATVWQARYVDREWPLIKPTDVTLLLYVGEGTPETCPDYDKLKAQNQRPVVMERSVFDFKTLTLERLGPKRCAAAR</sequence>
<accession>A0A1M7ZF03</accession>
<dbReference type="Proteomes" id="UP000186406">
    <property type="component" value="Unassembled WGS sequence"/>
</dbReference>
<feature type="signal peptide" evidence="1">
    <location>
        <begin position="1"/>
        <end position="38"/>
    </location>
</feature>
<dbReference type="InterPro" id="IPR006311">
    <property type="entry name" value="TAT_signal"/>
</dbReference>
<organism evidence="2 3">
    <name type="scientific">Pseudoxanthobacter soli DSM 19599</name>
    <dbReference type="NCBI Taxonomy" id="1123029"/>
    <lineage>
        <taxon>Bacteria</taxon>
        <taxon>Pseudomonadati</taxon>
        <taxon>Pseudomonadota</taxon>
        <taxon>Alphaproteobacteria</taxon>
        <taxon>Hyphomicrobiales</taxon>
        <taxon>Segnochrobactraceae</taxon>
        <taxon>Pseudoxanthobacter</taxon>
    </lineage>
</organism>
<keyword evidence="1" id="KW-0732">Signal</keyword>
<dbReference type="AlphaFoldDB" id="A0A1M7ZF03"/>
<gene>
    <name evidence="2" type="ORF">SAMN02745172_01388</name>
</gene>
<dbReference type="EMBL" id="FRXO01000002">
    <property type="protein sequence ID" value="SHO63448.1"/>
    <property type="molecule type" value="Genomic_DNA"/>
</dbReference>
<protein>
    <submittedName>
        <fullName evidence="2">Uncharacterized protein</fullName>
    </submittedName>
</protein>
<evidence type="ECO:0000313" key="2">
    <source>
        <dbReference type="EMBL" id="SHO63448.1"/>
    </source>
</evidence>
<name>A0A1M7ZF03_9HYPH</name>
<dbReference type="PROSITE" id="PS51318">
    <property type="entry name" value="TAT"/>
    <property type="match status" value="1"/>
</dbReference>
<evidence type="ECO:0000313" key="3">
    <source>
        <dbReference type="Proteomes" id="UP000186406"/>
    </source>
</evidence>
<evidence type="ECO:0000256" key="1">
    <source>
        <dbReference type="SAM" id="SignalP"/>
    </source>
</evidence>
<reference evidence="2 3" key="1">
    <citation type="submission" date="2016-12" db="EMBL/GenBank/DDBJ databases">
        <authorList>
            <person name="Song W.-J."/>
            <person name="Kurnit D.M."/>
        </authorList>
    </citation>
    <scope>NUCLEOTIDE SEQUENCE [LARGE SCALE GENOMIC DNA]</scope>
    <source>
        <strain evidence="2 3">DSM 19599</strain>
    </source>
</reference>
<keyword evidence="3" id="KW-1185">Reference proteome</keyword>
<feature type="chain" id="PRO_5013133768" evidence="1">
    <location>
        <begin position="39"/>
        <end position="206"/>
    </location>
</feature>
<proteinExistence type="predicted"/>
<dbReference type="RefSeq" id="WP_073626867.1">
    <property type="nucleotide sequence ID" value="NZ_FRXO01000002.1"/>
</dbReference>